<accession>A0A3P7J957</accession>
<dbReference type="AlphaFoldDB" id="A0A3P7J957"/>
<protein>
    <submittedName>
        <fullName evidence="2">Uncharacterized protein</fullName>
    </submittedName>
</protein>
<feature type="compositionally biased region" description="Low complexity" evidence="1">
    <location>
        <begin position="47"/>
        <end position="71"/>
    </location>
</feature>
<feature type="region of interest" description="Disordered" evidence="1">
    <location>
        <begin position="1"/>
        <end position="93"/>
    </location>
</feature>
<dbReference type="Proteomes" id="UP000270094">
    <property type="component" value="Unassembled WGS sequence"/>
</dbReference>
<proteinExistence type="predicted"/>
<name>A0A3P7J957_STRVU</name>
<reference evidence="2 3" key="1">
    <citation type="submission" date="2018-11" db="EMBL/GenBank/DDBJ databases">
        <authorList>
            <consortium name="Pathogen Informatics"/>
        </authorList>
    </citation>
    <scope>NUCLEOTIDE SEQUENCE [LARGE SCALE GENOMIC DNA]</scope>
</reference>
<feature type="compositionally biased region" description="Basic and acidic residues" evidence="1">
    <location>
        <begin position="1"/>
        <end position="14"/>
    </location>
</feature>
<dbReference type="EMBL" id="UYYB01097127">
    <property type="protein sequence ID" value="VDM76499.1"/>
    <property type="molecule type" value="Genomic_DNA"/>
</dbReference>
<evidence type="ECO:0000256" key="1">
    <source>
        <dbReference type="SAM" id="MobiDB-lite"/>
    </source>
</evidence>
<organism evidence="2 3">
    <name type="scientific">Strongylus vulgaris</name>
    <name type="common">Blood worm</name>
    <dbReference type="NCBI Taxonomy" id="40348"/>
    <lineage>
        <taxon>Eukaryota</taxon>
        <taxon>Metazoa</taxon>
        <taxon>Ecdysozoa</taxon>
        <taxon>Nematoda</taxon>
        <taxon>Chromadorea</taxon>
        <taxon>Rhabditida</taxon>
        <taxon>Rhabditina</taxon>
        <taxon>Rhabditomorpha</taxon>
        <taxon>Strongyloidea</taxon>
        <taxon>Strongylidae</taxon>
        <taxon>Strongylus</taxon>
    </lineage>
</organism>
<keyword evidence="3" id="KW-1185">Reference proteome</keyword>
<feature type="compositionally biased region" description="Polar residues" evidence="1">
    <location>
        <begin position="32"/>
        <end position="45"/>
    </location>
</feature>
<sequence length="93" mass="9961">MFKIFSKDSAERHNFSPLIAVGPPPKHGNALRNGSPSFLLSTTHGGSIHTSATYTTTTSSSSNSNQFSSDTVKNRSKKGELDGNGWMVGWMDG</sequence>
<evidence type="ECO:0000313" key="3">
    <source>
        <dbReference type="Proteomes" id="UP000270094"/>
    </source>
</evidence>
<gene>
    <name evidence="2" type="ORF">SVUK_LOCUS11497</name>
</gene>
<evidence type="ECO:0000313" key="2">
    <source>
        <dbReference type="EMBL" id="VDM76499.1"/>
    </source>
</evidence>